<name>A0A9Q1BG12_HOLLE</name>
<dbReference type="SUPFAM" id="SSF57845">
    <property type="entry name" value="B-box zinc-binding domain"/>
    <property type="match status" value="1"/>
</dbReference>
<dbReference type="Proteomes" id="UP001152320">
    <property type="component" value="Chromosome 19"/>
</dbReference>
<evidence type="ECO:0000313" key="3">
    <source>
        <dbReference type="EMBL" id="KAJ8024273.1"/>
    </source>
</evidence>
<reference evidence="3" key="1">
    <citation type="submission" date="2021-10" db="EMBL/GenBank/DDBJ databases">
        <title>Tropical sea cucumber genome reveals ecological adaptation and Cuvierian tubules defense mechanism.</title>
        <authorList>
            <person name="Chen T."/>
        </authorList>
    </citation>
    <scope>NUCLEOTIDE SEQUENCE</scope>
    <source>
        <strain evidence="3">Nanhai2018</strain>
        <tissue evidence="3">Muscle</tissue>
    </source>
</reference>
<dbReference type="EMBL" id="JAIZAY010000019">
    <property type="protein sequence ID" value="KAJ8024273.1"/>
    <property type="molecule type" value="Genomic_DNA"/>
</dbReference>
<evidence type="ECO:0000256" key="1">
    <source>
        <dbReference type="PROSITE-ProRule" id="PRU00024"/>
    </source>
</evidence>
<dbReference type="GO" id="GO:0008270">
    <property type="term" value="F:zinc ion binding"/>
    <property type="evidence" value="ECO:0007669"/>
    <property type="project" value="UniProtKB-KW"/>
</dbReference>
<dbReference type="InterPro" id="IPR000315">
    <property type="entry name" value="Znf_B-box"/>
</dbReference>
<keyword evidence="1" id="KW-0862">Zinc</keyword>
<dbReference type="Gene3D" id="3.30.160.60">
    <property type="entry name" value="Classic Zinc Finger"/>
    <property type="match status" value="1"/>
</dbReference>
<keyword evidence="1" id="KW-0479">Metal-binding</keyword>
<sequence>MVFPTVTENTSNEPRMDICQTHRATREAVCLTCFEQICFACAFNLHSGHRIIALNELDDEIQKVVHDLQIEIASSENELEILHAHMKAQEYTRYEISEDELQSVMKSAGEQFKFQMHHFKDTCHATVLSDNFEAKRYKKVYDEVETSVHYYSEAVHTVLHESRVAHLQYLNEVTNKIDTEETKLNECKKYFLSSSCKNQVRPASLSAKVIVLAKGVVLGAIKVNHNQAIMIRNYQDSKNYIHLVCMSCEEPKSLLWERTFEIDQDSPLMANSLMIRPQGVMILVAFGRKVLSIEIHLNVEMHCAFFRSSNVFELNIPHNAHITGIAAVLGEVGHKEIITTDNASGMFHIFDIHFQLSERVKCSANSQVLACIQKDEVYKVAVSVNSLSASILRGKAKSKDLRCVGKIENTYYARKMFLKSIVFDGTFFSALWVSKIEFVGDIMQWRVVAYDSDGAQFQVSAEGECEPEVEPVSISHIKTKTLLCFSNGSIRAFSTGGLDDFEFPDTGELTRALEDPGAVLRGLADMLKAALE</sequence>
<dbReference type="Pfam" id="PF00643">
    <property type="entry name" value="zf-B_box"/>
    <property type="match status" value="1"/>
</dbReference>
<evidence type="ECO:0000313" key="4">
    <source>
        <dbReference type="Proteomes" id="UP001152320"/>
    </source>
</evidence>
<accession>A0A9Q1BG12</accession>
<protein>
    <recommendedName>
        <fullName evidence="2">B box-type domain-containing protein</fullName>
    </recommendedName>
</protein>
<gene>
    <name evidence="3" type="ORF">HOLleu_36963</name>
</gene>
<feature type="domain" description="B box-type" evidence="2">
    <location>
        <begin position="14"/>
        <end position="54"/>
    </location>
</feature>
<keyword evidence="4" id="KW-1185">Reference proteome</keyword>
<proteinExistence type="predicted"/>
<dbReference type="PROSITE" id="PS50119">
    <property type="entry name" value="ZF_BBOX"/>
    <property type="match status" value="1"/>
</dbReference>
<dbReference type="AlphaFoldDB" id="A0A9Q1BG12"/>
<organism evidence="3 4">
    <name type="scientific">Holothuria leucospilota</name>
    <name type="common">Black long sea cucumber</name>
    <name type="synonym">Mertensiothuria leucospilota</name>
    <dbReference type="NCBI Taxonomy" id="206669"/>
    <lineage>
        <taxon>Eukaryota</taxon>
        <taxon>Metazoa</taxon>
        <taxon>Echinodermata</taxon>
        <taxon>Eleutherozoa</taxon>
        <taxon>Echinozoa</taxon>
        <taxon>Holothuroidea</taxon>
        <taxon>Aspidochirotacea</taxon>
        <taxon>Aspidochirotida</taxon>
        <taxon>Holothuriidae</taxon>
        <taxon>Holothuria</taxon>
    </lineage>
</organism>
<dbReference type="OrthoDB" id="10671063at2759"/>
<keyword evidence="1" id="KW-0863">Zinc-finger</keyword>
<evidence type="ECO:0000259" key="2">
    <source>
        <dbReference type="PROSITE" id="PS50119"/>
    </source>
</evidence>
<comment type="caution">
    <text evidence="3">The sequence shown here is derived from an EMBL/GenBank/DDBJ whole genome shotgun (WGS) entry which is preliminary data.</text>
</comment>